<gene>
    <name evidence="1" type="ORF">UT64_C0036G0004</name>
</gene>
<dbReference type="Proteomes" id="UP000034137">
    <property type="component" value="Unassembled WGS sequence"/>
</dbReference>
<dbReference type="AlphaFoldDB" id="A0A0G0T3E1"/>
<proteinExistence type="predicted"/>
<evidence type="ECO:0000313" key="2">
    <source>
        <dbReference type="Proteomes" id="UP000034137"/>
    </source>
</evidence>
<organism evidence="1 2">
    <name type="scientific">Candidatus Falkowbacteria bacterium GW2011_GWF2_39_8</name>
    <dbReference type="NCBI Taxonomy" id="1618642"/>
    <lineage>
        <taxon>Bacteria</taxon>
        <taxon>Candidatus Falkowiibacteriota</taxon>
    </lineage>
</organism>
<comment type="caution">
    <text evidence="1">The sequence shown here is derived from an EMBL/GenBank/DDBJ whole genome shotgun (WGS) entry which is preliminary data.</text>
</comment>
<accession>A0A0G0T3E1</accession>
<evidence type="ECO:0000313" key="1">
    <source>
        <dbReference type="EMBL" id="KKR32347.1"/>
    </source>
</evidence>
<dbReference type="EMBL" id="LBXO01000036">
    <property type="protein sequence ID" value="KKR32347.1"/>
    <property type="molecule type" value="Genomic_DNA"/>
</dbReference>
<reference evidence="1 2" key="1">
    <citation type="journal article" date="2015" name="Nature">
        <title>rRNA introns, odd ribosomes, and small enigmatic genomes across a large radiation of phyla.</title>
        <authorList>
            <person name="Brown C.T."/>
            <person name="Hug L.A."/>
            <person name="Thomas B.C."/>
            <person name="Sharon I."/>
            <person name="Castelle C.J."/>
            <person name="Singh A."/>
            <person name="Wilkins M.J."/>
            <person name="Williams K.H."/>
            <person name="Banfield J.F."/>
        </authorList>
    </citation>
    <scope>NUCLEOTIDE SEQUENCE [LARGE SCALE GENOMIC DNA]</scope>
</reference>
<name>A0A0G0T3E1_9BACT</name>
<protein>
    <submittedName>
        <fullName evidence="1">Uncharacterized protein</fullName>
    </submittedName>
</protein>
<sequence length="174" mass="20985">MSKKQFKEGKITGCLGSKCNKCCCDDDLVEEWIIEYMAFHDRMKDFLISKGIKIEFINDRVKYRNCSDGKECKFIKYSTNKEIDSRPIDCKIYPFIVDWNMVNFDKKIVNLYYWDNDCPMVKNKTISEEFKKEVEEIIKNDFSFLFHGARFKVKFMDKVFKKHRFYNFQLKLNS</sequence>